<dbReference type="InterPro" id="IPR004158">
    <property type="entry name" value="DUF247_pln"/>
</dbReference>
<keyword evidence="4" id="KW-0472">Membrane</keyword>
<evidence type="ECO:0000256" key="1">
    <source>
        <dbReference type="ARBA" id="ARBA00022679"/>
    </source>
</evidence>
<evidence type="ECO:0000256" key="3">
    <source>
        <dbReference type="RuleBase" id="RU000507"/>
    </source>
</evidence>
<dbReference type="InterPro" id="IPR001763">
    <property type="entry name" value="Rhodanese-like_dom"/>
</dbReference>
<dbReference type="GO" id="GO:0004792">
    <property type="term" value="F:thiosulfate-cyanide sulfurtransferase activity"/>
    <property type="evidence" value="ECO:0007669"/>
    <property type="project" value="InterPro"/>
</dbReference>
<evidence type="ECO:0000313" key="7">
    <source>
        <dbReference type="Proteomes" id="UP000317650"/>
    </source>
</evidence>
<dbReference type="InterPro" id="IPR045078">
    <property type="entry name" value="TST/MPST-like"/>
</dbReference>
<keyword evidence="4" id="KW-0812">Transmembrane</keyword>
<keyword evidence="2" id="KW-0677">Repeat</keyword>
<dbReference type="PANTHER" id="PTHR11364">
    <property type="entry name" value="THIOSULFATE SULFERTANSFERASE"/>
    <property type="match status" value="1"/>
</dbReference>
<dbReference type="Pfam" id="PF03140">
    <property type="entry name" value="DUF247"/>
    <property type="match status" value="1"/>
</dbReference>
<dbReference type="EMBL" id="PYDT01000004">
    <property type="protein sequence ID" value="THU62721.1"/>
    <property type="molecule type" value="Genomic_DNA"/>
</dbReference>
<gene>
    <name evidence="6" type="ORF">C4D60_Mb01t08100</name>
</gene>
<dbReference type="GO" id="GO:0005739">
    <property type="term" value="C:mitochondrion"/>
    <property type="evidence" value="ECO:0007669"/>
    <property type="project" value="TreeGrafter"/>
</dbReference>
<dbReference type="PANTHER" id="PTHR11364:SF27">
    <property type="entry name" value="SULFURTRANSFERASE"/>
    <property type="match status" value="1"/>
</dbReference>
<dbReference type="InterPro" id="IPR001307">
    <property type="entry name" value="Thiosulphate_STrfase_CS"/>
</dbReference>
<dbReference type="CDD" id="cd01448">
    <property type="entry name" value="TST_Repeat_1"/>
    <property type="match status" value="1"/>
</dbReference>
<dbReference type="SUPFAM" id="SSF52821">
    <property type="entry name" value="Rhodanese/Cell cycle control phosphatase"/>
    <property type="match status" value="2"/>
</dbReference>
<feature type="transmembrane region" description="Helical" evidence="4">
    <location>
        <begin position="497"/>
        <end position="529"/>
    </location>
</feature>
<evidence type="ECO:0000256" key="2">
    <source>
        <dbReference type="ARBA" id="ARBA00022737"/>
    </source>
</evidence>
<keyword evidence="4" id="KW-1133">Transmembrane helix</keyword>
<dbReference type="InterPro" id="IPR036873">
    <property type="entry name" value="Rhodanese-like_dom_sf"/>
</dbReference>
<name>A0A4S8JKY1_MUSBA</name>
<dbReference type="Pfam" id="PF00581">
    <property type="entry name" value="Rhodanese"/>
    <property type="match status" value="1"/>
</dbReference>
<dbReference type="Proteomes" id="UP000317650">
    <property type="component" value="Chromosome 1"/>
</dbReference>
<evidence type="ECO:0000313" key="6">
    <source>
        <dbReference type="EMBL" id="THU62721.1"/>
    </source>
</evidence>
<protein>
    <recommendedName>
        <fullName evidence="3">Sulfurtransferase</fullName>
    </recommendedName>
</protein>
<feature type="domain" description="Rhodanese" evidence="5">
    <location>
        <begin position="584"/>
        <end position="676"/>
    </location>
</feature>
<comment type="caution">
    <text evidence="6">The sequence shown here is derived from an EMBL/GenBank/DDBJ whole genome shotgun (WGS) entry which is preliminary data.</text>
</comment>
<proteinExistence type="predicted"/>
<dbReference type="SMART" id="SM00450">
    <property type="entry name" value="RHOD"/>
    <property type="match status" value="2"/>
</dbReference>
<dbReference type="PROSITE" id="PS50206">
    <property type="entry name" value="RHODANESE_3"/>
    <property type="match status" value="2"/>
</dbReference>
<keyword evidence="1 3" id="KW-0808">Transferase</keyword>
<evidence type="ECO:0000256" key="4">
    <source>
        <dbReference type="SAM" id="Phobius"/>
    </source>
</evidence>
<accession>A0A4S8JKY1</accession>
<evidence type="ECO:0000259" key="5">
    <source>
        <dbReference type="PROSITE" id="PS50206"/>
    </source>
</evidence>
<reference evidence="6 7" key="1">
    <citation type="journal article" date="2019" name="Nat. Plants">
        <title>Genome sequencing of Musa balbisiana reveals subgenome evolution and function divergence in polyploid bananas.</title>
        <authorList>
            <person name="Yao X."/>
        </authorList>
    </citation>
    <scope>NUCLEOTIDE SEQUENCE [LARGE SCALE GENOMIC DNA]</scope>
    <source>
        <strain evidence="7">cv. DH-PKW</strain>
        <tissue evidence="6">Leaves</tissue>
    </source>
</reference>
<organism evidence="6 7">
    <name type="scientific">Musa balbisiana</name>
    <name type="common">Banana</name>
    <dbReference type="NCBI Taxonomy" id="52838"/>
    <lineage>
        <taxon>Eukaryota</taxon>
        <taxon>Viridiplantae</taxon>
        <taxon>Streptophyta</taxon>
        <taxon>Embryophyta</taxon>
        <taxon>Tracheophyta</taxon>
        <taxon>Spermatophyta</taxon>
        <taxon>Magnoliopsida</taxon>
        <taxon>Liliopsida</taxon>
        <taxon>Zingiberales</taxon>
        <taxon>Musaceae</taxon>
        <taxon>Musa</taxon>
    </lineage>
</organism>
<dbReference type="PROSITE" id="PS00683">
    <property type="entry name" value="RHODANESE_2"/>
    <property type="match status" value="1"/>
</dbReference>
<dbReference type="Gene3D" id="3.40.250.10">
    <property type="entry name" value="Rhodanese-like domain"/>
    <property type="match status" value="2"/>
</dbReference>
<feature type="domain" description="Rhodanese" evidence="5">
    <location>
        <begin position="719"/>
        <end position="794"/>
    </location>
</feature>
<keyword evidence="7" id="KW-1185">Reference proteome</keyword>
<dbReference type="AlphaFoldDB" id="A0A4S8JKY1"/>
<dbReference type="STRING" id="52838.A0A4S8JKY1"/>
<sequence length="799" mass="89111">MPPHQIHQFDEIQWVSRIRRVLEEELESDDDDRPASISDVPKALLCSKPDAYIPQILALGPYHRHREELHDMERYKLAAARRMQSRLPGVKFLDVVALFIKLELPIRAHYHRYLKFNGETLAWMMALDISFLLEFLQIIATSKGKMVGRAPPSRMSHLVGLDRRTSAYNMLLCDALMLENQIPLFLLQKALEMQYSSSQIAAQISSSMLIGFLIEVSPFKTLDISPWIDAGRHAHLLELLYHTVAPNPEELFETVEGDEETEQEPQVSVRIGFFLEAIAAFIFNRGRALVSAVVKFLVTIPWRTIKSIPALSIIAHPVEQLFSSQKDQNSEPARGISTHDRSTTPLLEEIAIPSVTELKKAGVKFSAMNGDISAIEFDAQTATLHLPTISLDVNAVVVLRNLVAYEASIGSRPLIFSRYVELMNGIIDTAEDAKLLREAGVVLNHLKNDEEVAELWNSMTRSVRLTRVPALDRVIEEVNSYHSSRWRVRTRRFMKNYVAASWECLVLLAVLLLFFIISVQAFCVLYWMLPGTCHKSSGMHFKSISFGLIKGCFCGGGSDGECSDGCGCGGSGSYMVVDEASKGRVAHIPGAIFFDIDQISDPTSNLPHMLPSDEAFAASVSALDIQNKDAVIVYDGKGQFSAARVWWMFRVFGHNKVWVLDGGLPQWCKSGYEVESTSSKVAISRATSVSKAIENIYRGQLVVPASFKTKFQPHLVWTLEQMLDGSQMLLPEDQLREKFVQEGISLDRPIVASCGTGVTACIVNMGLHRIGKPDVPVYDGSWTEWATQPDATIITLGAD</sequence>